<dbReference type="RefSeq" id="WP_183827411.1">
    <property type="nucleotide sequence ID" value="NZ_JACIGW010000005.1"/>
</dbReference>
<evidence type="ECO:0000313" key="3">
    <source>
        <dbReference type="EMBL" id="MBB4448080.1"/>
    </source>
</evidence>
<name>A0A7W6WRT4_9HYPH</name>
<reference evidence="4 5" key="1">
    <citation type="submission" date="2020-08" db="EMBL/GenBank/DDBJ databases">
        <title>Genomic Encyclopedia of Type Strains, Phase IV (KMG-V): Genome sequencing to study the core and pangenomes of soil and plant-associated prokaryotes.</title>
        <authorList>
            <person name="Whitman W."/>
        </authorList>
    </citation>
    <scope>NUCLEOTIDE SEQUENCE [LARGE SCALE GENOMIC DNA]</scope>
    <source>
        <strain evidence="2 5">SEMIA 444</strain>
        <strain evidence="1 4">SEMIA 448</strain>
        <strain evidence="3 6">SEMIA 452</strain>
    </source>
</reference>
<dbReference type="Proteomes" id="UP000576087">
    <property type="component" value="Unassembled WGS sequence"/>
</dbReference>
<keyword evidence="5" id="KW-1185">Reference proteome</keyword>
<evidence type="ECO:0000313" key="6">
    <source>
        <dbReference type="Proteomes" id="UP000576087"/>
    </source>
</evidence>
<dbReference type="EMBL" id="JACIGW010000005">
    <property type="protein sequence ID" value="MBB4350521.1"/>
    <property type="molecule type" value="Genomic_DNA"/>
</dbReference>
<evidence type="ECO:0000313" key="5">
    <source>
        <dbReference type="Proteomes" id="UP000524535"/>
    </source>
</evidence>
<protein>
    <submittedName>
        <fullName evidence="1">Uncharacterized protein</fullName>
    </submittedName>
</protein>
<sequence length="72" mass="7328">MASIDSGILNEASVPRLACAKLIKARNPPAAINGAKASSRTGKTGSVKREGAGGGVSGIWYFRLSACPGRLI</sequence>
<evidence type="ECO:0000313" key="1">
    <source>
        <dbReference type="EMBL" id="MBB4350521.1"/>
    </source>
</evidence>
<accession>A0A7W6WRT4</accession>
<dbReference type="Proteomes" id="UP000520770">
    <property type="component" value="Unassembled WGS sequence"/>
</dbReference>
<dbReference type="EMBL" id="JACIHM010000006">
    <property type="protein sequence ID" value="MBB4448080.1"/>
    <property type="molecule type" value="Genomic_DNA"/>
</dbReference>
<evidence type="ECO:0000313" key="2">
    <source>
        <dbReference type="EMBL" id="MBB4413447.1"/>
    </source>
</evidence>
<dbReference type="Proteomes" id="UP000524535">
    <property type="component" value="Unassembled WGS sequence"/>
</dbReference>
<dbReference type="EMBL" id="JACIGY010000006">
    <property type="protein sequence ID" value="MBB4413447.1"/>
    <property type="molecule type" value="Genomic_DNA"/>
</dbReference>
<gene>
    <name evidence="2" type="ORF">GGE31_003975</name>
    <name evidence="1" type="ORF">GGE33_004286</name>
    <name evidence="3" type="ORF">GGE35_003917</name>
</gene>
<comment type="caution">
    <text evidence="1">The sequence shown here is derived from an EMBL/GenBank/DDBJ whole genome shotgun (WGS) entry which is preliminary data.</text>
</comment>
<dbReference type="AlphaFoldDB" id="A0A7W6WRT4"/>
<proteinExistence type="predicted"/>
<organism evidence="1 4">
    <name type="scientific">Aliirhizobium cellulosilyticum</name>
    <dbReference type="NCBI Taxonomy" id="393664"/>
    <lineage>
        <taxon>Bacteria</taxon>
        <taxon>Pseudomonadati</taxon>
        <taxon>Pseudomonadota</taxon>
        <taxon>Alphaproteobacteria</taxon>
        <taxon>Hyphomicrobiales</taxon>
        <taxon>Rhizobiaceae</taxon>
        <taxon>Aliirhizobium</taxon>
    </lineage>
</organism>
<evidence type="ECO:0000313" key="4">
    <source>
        <dbReference type="Proteomes" id="UP000520770"/>
    </source>
</evidence>